<dbReference type="InterPro" id="IPR006626">
    <property type="entry name" value="PbH1"/>
</dbReference>
<dbReference type="EMBL" id="CP016617">
    <property type="protein sequence ID" value="ANY82211.1"/>
    <property type="molecule type" value="Genomic_DNA"/>
</dbReference>
<dbReference type="InterPro" id="IPR039448">
    <property type="entry name" value="Beta_helix"/>
</dbReference>
<proteinExistence type="predicted"/>
<dbReference type="KEGG" id="moc:BB934_28130"/>
<feature type="domain" description="Right handed beta helix" evidence="2">
    <location>
        <begin position="39"/>
        <end position="180"/>
    </location>
</feature>
<accession>A0A1B2EQH3</accession>
<dbReference type="InterPro" id="IPR011050">
    <property type="entry name" value="Pectin_lyase_fold/virulence"/>
</dbReference>
<protein>
    <recommendedName>
        <fullName evidence="2">Right handed beta helix domain-containing protein</fullName>
    </recommendedName>
</protein>
<sequence>MPFPTAANTGVPSGTTLTPSGDIMVTKAGTVLNGLDIKGMVIIRADNVTIQNSKISSDEYSGVKVERGFKGASVINSDIDGMGSTAGSYGIMGNGTFVGNDIRGFENGINLTGGSSTVRGNYIHGLQAPGSPHYDGIQIQGGQNGVLIENNTIIVDHDQTGAIFMQNFFGSVNDVTVRNNYVDGGGYTMYYDGSKPTGYTMTNVVWEDNYNGRGYWGYEYIKADPRGNLPTRIDNVNTANPLSPDQASGGSETTPAPTPEPTEPTPINPAPSPDGTDQVESSVGYTLAENDKNLKLTGTADINGTGNALDNFLDGNDGANVLVGEGGNDILNGRYGGDTLWGNAGRDTFQFTSKWSSDGDKVMDFVRGTDRLDFSGIDANSAASGNQAFSWAGYKSASGTGLDGQIWAVKDATAGETHLYIKTGGSVATVDVAGTGYTLSSADFLL</sequence>
<feature type="compositionally biased region" description="Polar residues" evidence="1">
    <location>
        <begin position="234"/>
        <end position="250"/>
    </location>
</feature>
<dbReference type="Gene3D" id="2.150.10.10">
    <property type="entry name" value="Serralysin-like metalloprotease, C-terminal"/>
    <property type="match status" value="1"/>
</dbReference>
<feature type="region of interest" description="Disordered" evidence="1">
    <location>
        <begin position="231"/>
        <end position="280"/>
    </location>
</feature>
<dbReference type="SMART" id="SM00710">
    <property type="entry name" value="PbH1"/>
    <property type="match status" value="5"/>
</dbReference>
<dbReference type="SUPFAM" id="SSF51120">
    <property type="entry name" value="beta-Roll"/>
    <property type="match status" value="1"/>
</dbReference>
<dbReference type="Pfam" id="PF00353">
    <property type="entry name" value="HemolysinCabind"/>
    <property type="match status" value="1"/>
</dbReference>
<keyword evidence="3" id="KW-0614">Plasmid</keyword>
<dbReference type="OrthoDB" id="5618759at2"/>
<feature type="compositionally biased region" description="Pro residues" evidence="1">
    <location>
        <begin position="256"/>
        <end position="272"/>
    </location>
</feature>
<evidence type="ECO:0000313" key="3">
    <source>
        <dbReference type="EMBL" id="ANY82211.1"/>
    </source>
</evidence>
<reference evidence="3" key="1">
    <citation type="submission" date="2016-07" db="EMBL/GenBank/DDBJ databases">
        <title>Microvirga ossetica sp. nov. a new species of rhizobia isolated from root nodules of the legume species Vicia alpestris Steven originated from North Ossetia region in the Caucasus.</title>
        <authorList>
            <person name="Safronova V.I."/>
            <person name="Kuznetsova I.G."/>
            <person name="Sazanova A.L."/>
            <person name="Belimov A."/>
            <person name="Andronov E."/>
            <person name="Osledkin Y.S."/>
            <person name="Onishchuk O.P."/>
            <person name="Kurchak O.N."/>
            <person name="Shaposhnikov A.I."/>
            <person name="Willems A."/>
            <person name="Tikhonovich I.A."/>
        </authorList>
    </citation>
    <scope>NUCLEOTIDE SEQUENCE [LARGE SCALE GENOMIC DNA]</scope>
    <source>
        <strain evidence="3">V5/3M</strain>
        <plasmid evidence="3">unnamed1</plasmid>
    </source>
</reference>
<dbReference type="InterPro" id="IPR012334">
    <property type="entry name" value="Pectin_lyas_fold"/>
</dbReference>
<geneLocation type="plasmid" evidence="3">
    <name>unnamed1</name>
</geneLocation>
<organism evidence="3">
    <name type="scientific">Microvirga ossetica</name>
    <dbReference type="NCBI Taxonomy" id="1882682"/>
    <lineage>
        <taxon>Bacteria</taxon>
        <taxon>Pseudomonadati</taxon>
        <taxon>Pseudomonadota</taxon>
        <taxon>Alphaproteobacteria</taxon>
        <taxon>Hyphomicrobiales</taxon>
        <taxon>Methylobacteriaceae</taxon>
        <taxon>Microvirga</taxon>
    </lineage>
</organism>
<dbReference type="SUPFAM" id="SSF51126">
    <property type="entry name" value="Pectin lyase-like"/>
    <property type="match status" value="1"/>
</dbReference>
<evidence type="ECO:0000256" key="1">
    <source>
        <dbReference type="SAM" id="MobiDB-lite"/>
    </source>
</evidence>
<gene>
    <name evidence="3" type="ORF">BB934_28130</name>
</gene>
<name>A0A1B2EQH3_9HYPH</name>
<dbReference type="Pfam" id="PF13229">
    <property type="entry name" value="Beta_helix"/>
    <property type="match status" value="1"/>
</dbReference>
<dbReference type="AlphaFoldDB" id="A0A1B2EQH3"/>
<dbReference type="Gene3D" id="2.160.20.10">
    <property type="entry name" value="Single-stranded right-handed beta-helix, Pectin lyase-like"/>
    <property type="match status" value="1"/>
</dbReference>
<dbReference type="InterPro" id="IPR011049">
    <property type="entry name" value="Serralysin-like_metalloprot_C"/>
</dbReference>
<dbReference type="RefSeq" id="WP_099513356.1">
    <property type="nucleotide sequence ID" value="NZ_CP016617.1"/>
</dbReference>
<dbReference type="GO" id="GO:0005509">
    <property type="term" value="F:calcium ion binding"/>
    <property type="evidence" value="ECO:0007669"/>
    <property type="project" value="InterPro"/>
</dbReference>
<evidence type="ECO:0000259" key="2">
    <source>
        <dbReference type="Pfam" id="PF13229"/>
    </source>
</evidence>
<dbReference type="InterPro" id="IPR001343">
    <property type="entry name" value="Hemolysn_Ca-bd"/>
</dbReference>